<sequence>MKTNLFVLLLVLVTLNSCSFNEEDFEETNVTNVDNDLKPEKIYRSHFGFEEYEVLPIPDLVYDLFTYNNVNKLVKMEKANFSNIVYWVYLNFEYNGNKVVLENKSDLPNLPVPKKKIIYTLDNSGRIIEKSIPDPIAPYAEKKYNFQYNSQGRLYQIRLTYPNITQESPYFSMIQDFENVETFYYQGGNLEKTITQTMRSIYENSNVKVEKVFSDYDAAKNPFKKLEMIDFYFYRSISDNNYRNLKTYAYDENNVKTLYSEQGFQFSYDPNHNLILTF</sequence>
<keyword evidence="1" id="KW-0732">Signal</keyword>
<dbReference type="STRING" id="311334.SAMN05421846_11439"/>
<name>A0A1G8NLN2_9FLAO</name>
<dbReference type="RefSeq" id="WP_139164648.1">
    <property type="nucleotide sequence ID" value="NZ_FNDW01000014.1"/>
</dbReference>
<evidence type="ECO:0000256" key="1">
    <source>
        <dbReference type="SAM" id="SignalP"/>
    </source>
</evidence>
<feature type="chain" id="PRO_5011787258" description="YD repeat-containing protein" evidence="1">
    <location>
        <begin position="23"/>
        <end position="278"/>
    </location>
</feature>
<accession>A0A1G8NLN2</accession>
<protein>
    <recommendedName>
        <fullName evidence="4">YD repeat-containing protein</fullName>
    </recommendedName>
</protein>
<organism evidence="2 3">
    <name type="scientific">Chryseobacterium taeanense</name>
    <dbReference type="NCBI Taxonomy" id="311334"/>
    <lineage>
        <taxon>Bacteria</taxon>
        <taxon>Pseudomonadati</taxon>
        <taxon>Bacteroidota</taxon>
        <taxon>Flavobacteriia</taxon>
        <taxon>Flavobacteriales</taxon>
        <taxon>Weeksellaceae</taxon>
        <taxon>Chryseobacterium group</taxon>
        <taxon>Chryseobacterium</taxon>
    </lineage>
</organism>
<dbReference type="OrthoDB" id="703951at2"/>
<evidence type="ECO:0000313" key="3">
    <source>
        <dbReference type="Proteomes" id="UP000198869"/>
    </source>
</evidence>
<reference evidence="3" key="1">
    <citation type="submission" date="2016-10" db="EMBL/GenBank/DDBJ databases">
        <authorList>
            <person name="Varghese N."/>
            <person name="Submissions S."/>
        </authorList>
    </citation>
    <scope>NUCLEOTIDE SEQUENCE [LARGE SCALE GENOMIC DNA]</scope>
    <source>
        <strain evidence="3">DSM 17071</strain>
    </source>
</reference>
<proteinExistence type="predicted"/>
<gene>
    <name evidence="2" type="ORF">SAMN05421846_11439</name>
</gene>
<dbReference type="Proteomes" id="UP000198869">
    <property type="component" value="Unassembled WGS sequence"/>
</dbReference>
<evidence type="ECO:0000313" key="2">
    <source>
        <dbReference type="EMBL" id="SDI81088.1"/>
    </source>
</evidence>
<feature type="signal peptide" evidence="1">
    <location>
        <begin position="1"/>
        <end position="22"/>
    </location>
</feature>
<dbReference type="EMBL" id="FNDW01000014">
    <property type="protein sequence ID" value="SDI81088.1"/>
    <property type="molecule type" value="Genomic_DNA"/>
</dbReference>
<evidence type="ECO:0008006" key="4">
    <source>
        <dbReference type="Google" id="ProtNLM"/>
    </source>
</evidence>
<dbReference type="AlphaFoldDB" id="A0A1G8NLN2"/>
<keyword evidence="3" id="KW-1185">Reference proteome</keyword>